<feature type="domain" description="DUS-like FMN-binding" evidence="4">
    <location>
        <begin position="10"/>
        <end position="232"/>
    </location>
</feature>
<comment type="caution">
    <text evidence="5">The sequence shown here is derived from an EMBL/GenBank/DDBJ whole genome shotgun (WGS) entry which is preliminary data.</text>
</comment>
<evidence type="ECO:0000313" key="6">
    <source>
        <dbReference type="Proteomes" id="UP001165085"/>
    </source>
</evidence>
<keyword evidence="3" id="KW-0694">RNA-binding</keyword>
<dbReference type="OrthoDB" id="10262250at2759"/>
<keyword evidence="2" id="KW-0521">NADP</keyword>
<dbReference type="Gene3D" id="3.20.20.70">
    <property type="entry name" value="Aldolase class I"/>
    <property type="match status" value="1"/>
</dbReference>
<keyword evidence="6" id="KW-1185">Reference proteome</keyword>
<dbReference type="SUPFAM" id="SSF51395">
    <property type="entry name" value="FMN-linked oxidoreductases"/>
    <property type="match status" value="1"/>
</dbReference>
<evidence type="ECO:0000256" key="2">
    <source>
        <dbReference type="ARBA" id="ARBA00022857"/>
    </source>
</evidence>
<accession>A0A9W7B1M0</accession>
<dbReference type="Pfam" id="PF01207">
    <property type="entry name" value="Dus"/>
    <property type="match status" value="1"/>
</dbReference>
<dbReference type="PANTHER" id="PTHR42907:SF1">
    <property type="entry name" value="FMN-LINKED OXIDOREDUCTASES SUPERFAMILY PROTEIN"/>
    <property type="match status" value="1"/>
</dbReference>
<evidence type="ECO:0000313" key="5">
    <source>
        <dbReference type="EMBL" id="GMH78908.1"/>
    </source>
</evidence>
<dbReference type="EMBL" id="BRXY01000228">
    <property type="protein sequence ID" value="GMH78908.1"/>
    <property type="molecule type" value="Genomic_DNA"/>
</dbReference>
<keyword evidence="1" id="KW-0820">tRNA-binding</keyword>
<evidence type="ECO:0000256" key="1">
    <source>
        <dbReference type="ARBA" id="ARBA00022555"/>
    </source>
</evidence>
<dbReference type="PANTHER" id="PTHR42907">
    <property type="entry name" value="FMN-LINKED OXIDOREDUCTASES SUPERFAMILY PROTEIN"/>
    <property type="match status" value="1"/>
</dbReference>
<reference evidence="6" key="1">
    <citation type="journal article" date="2023" name="Commun. Biol.">
        <title>Genome analysis of Parmales, the sister group of diatoms, reveals the evolutionary specialization of diatoms from phago-mixotrophs to photoautotrophs.</title>
        <authorList>
            <person name="Ban H."/>
            <person name="Sato S."/>
            <person name="Yoshikawa S."/>
            <person name="Yamada K."/>
            <person name="Nakamura Y."/>
            <person name="Ichinomiya M."/>
            <person name="Sato N."/>
            <person name="Blanc-Mathieu R."/>
            <person name="Endo H."/>
            <person name="Kuwata A."/>
            <person name="Ogata H."/>
        </authorList>
    </citation>
    <scope>NUCLEOTIDE SEQUENCE [LARGE SCALE GENOMIC DNA]</scope>
    <source>
        <strain evidence="6">NIES 3701</strain>
    </source>
</reference>
<sequence length="405" mass="44898">MSSSPSPLSVAPMIQWTTPSYRYLFRSISLTPLLYTEMITSHHLLNRYTRTSDLPWLFEHPHVPNVAVQLGGGGPSETLEDFITSADLCITNGTYTELNINSGCPASKAQKSHCGLKHMLRTSRIPFQGLLKELSRRFDHRVKLSVKHRIGVYPDVCGVDNLLDYVRTVHEAGIKKVIVHSRIGVLGGMSTGENRNVPPLVYGVVERVKREFGGVEVVVNGGITCWREVEGFLGGGYGGVRGGPGGLEGEKSIYGTLDDWGLEGDGGIVGGAPVDGVMIGRKAYNDVGFFWDADSRFCGRPDQNFTWSKITSDYCSTMEDRVPSIGLVECVKPLHNIFCGQRRNKEYKRKVDKEVNEWKKEKRRIDNGGVGRVETVAEVMEKCFEVVDCMGMTVGESRELIMTDK</sequence>
<gene>
    <name evidence="5" type="ORF">TrST_g6128</name>
</gene>
<proteinExistence type="predicted"/>
<dbReference type="InterPro" id="IPR013785">
    <property type="entry name" value="Aldolase_TIM"/>
</dbReference>
<dbReference type="InterPro" id="IPR004653">
    <property type="entry name" value="DusA"/>
</dbReference>
<dbReference type="GO" id="GO:0017150">
    <property type="term" value="F:tRNA dihydrouridine synthase activity"/>
    <property type="evidence" value="ECO:0007669"/>
    <property type="project" value="InterPro"/>
</dbReference>
<name>A0A9W7B1M0_9STRA</name>
<evidence type="ECO:0000259" key="4">
    <source>
        <dbReference type="Pfam" id="PF01207"/>
    </source>
</evidence>
<organism evidence="5 6">
    <name type="scientific">Triparma strigata</name>
    <dbReference type="NCBI Taxonomy" id="1606541"/>
    <lineage>
        <taxon>Eukaryota</taxon>
        <taxon>Sar</taxon>
        <taxon>Stramenopiles</taxon>
        <taxon>Ochrophyta</taxon>
        <taxon>Bolidophyceae</taxon>
        <taxon>Parmales</taxon>
        <taxon>Triparmaceae</taxon>
        <taxon>Triparma</taxon>
    </lineage>
</organism>
<dbReference type="InterPro" id="IPR035587">
    <property type="entry name" value="DUS-like_FMN-bd"/>
</dbReference>
<dbReference type="GO" id="GO:0000049">
    <property type="term" value="F:tRNA binding"/>
    <property type="evidence" value="ECO:0007669"/>
    <property type="project" value="UniProtKB-KW"/>
</dbReference>
<dbReference type="AlphaFoldDB" id="A0A9W7B1M0"/>
<evidence type="ECO:0000256" key="3">
    <source>
        <dbReference type="ARBA" id="ARBA00022884"/>
    </source>
</evidence>
<dbReference type="Proteomes" id="UP001165085">
    <property type="component" value="Unassembled WGS sequence"/>
</dbReference>
<protein>
    <recommendedName>
        <fullName evidence="4">DUS-like FMN-binding domain-containing protein</fullName>
    </recommendedName>
</protein>